<gene>
    <name evidence="1" type="ORF">BJ970_003210</name>
</gene>
<dbReference type="EMBL" id="JACHIW010000001">
    <property type="protein sequence ID" value="MBB5155676.1"/>
    <property type="molecule type" value="Genomic_DNA"/>
</dbReference>
<organism evidence="1 2">
    <name type="scientific">Saccharopolyspora phatthalungensis</name>
    <dbReference type="NCBI Taxonomy" id="664693"/>
    <lineage>
        <taxon>Bacteria</taxon>
        <taxon>Bacillati</taxon>
        <taxon>Actinomycetota</taxon>
        <taxon>Actinomycetes</taxon>
        <taxon>Pseudonocardiales</taxon>
        <taxon>Pseudonocardiaceae</taxon>
        <taxon>Saccharopolyspora</taxon>
    </lineage>
</organism>
<dbReference type="RefSeq" id="WP_184729412.1">
    <property type="nucleotide sequence ID" value="NZ_JACHIW010000001.1"/>
</dbReference>
<sequence length="77" mass="8994">MIEPEQRVQRHYWLPTPDPDKQAFVRHAFRGRRWESQASDDTVCGKQVAMAKPSEMDWCTAPTCTDCNETLIGEQRR</sequence>
<name>A0A840Q5D4_9PSEU</name>
<reference evidence="1 2" key="1">
    <citation type="submission" date="2020-08" db="EMBL/GenBank/DDBJ databases">
        <title>Sequencing the genomes of 1000 actinobacteria strains.</title>
        <authorList>
            <person name="Klenk H.-P."/>
        </authorList>
    </citation>
    <scope>NUCLEOTIDE SEQUENCE [LARGE SCALE GENOMIC DNA]</scope>
    <source>
        <strain evidence="1 2">DSM 45584</strain>
    </source>
</reference>
<keyword evidence="2" id="KW-1185">Reference proteome</keyword>
<dbReference type="AlphaFoldDB" id="A0A840Q5D4"/>
<dbReference type="Proteomes" id="UP000584374">
    <property type="component" value="Unassembled WGS sequence"/>
</dbReference>
<proteinExistence type="predicted"/>
<protein>
    <submittedName>
        <fullName evidence="1">Uncharacterized protein</fullName>
    </submittedName>
</protein>
<evidence type="ECO:0000313" key="1">
    <source>
        <dbReference type="EMBL" id="MBB5155676.1"/>
    </source>
</evidence>
<comment type="caution">
    <text evidence="1">The sequence shown here is derived from an EMBL/GenBank/DDBJ whole genome shotgun (WGS) entry which is preliminary data.</text>
</comment>
<accession>A0A840Q5D4</accession>
<evidence type="ECO:0000313" key="2">
    <source>
        <dbReference type="Proteomes" id="UP000584374"/>
    </source>
</evidence>